<dbReference type="RefSeq" id="WP_177168122.1">
    <property type="nucleotide sequence ID" value="NZ_FNNQ01000028.1"/>
</dbReference>
<organism evidence="2 3">
    <name type="scientific">Marininema mesophilum</name>
    <dbReference type="NCBI Taxonomy" id="1048340"/>
    <lineage>
        <taxon>Bacteria</taxon>
        <taxon>Bacillati</taxon>
        <taxon>Bacillota</taxon>
        <taxon>Bacilli</taxon>
        <taxon>Bacillales</taxon>
        <taxon>Thermoactinomycetaceae</taxon>
        <taxon>Marininema</taxon>
    </lineage>
</organism>
<dbReference type="EMBL" id="FNNQ01000028">
    <property type="protein sequence ID" value="SDX57689.1"/>
    <property type="molecule type" value="Genomic_DNA"/>
</dbReference>
<evidence type="ECO:0000313" key="2">
    <source>
        <dbReference type="EMBL" id="SDX57689.1"/>
    </source>
</evidence>
<evidence type="ECO:0000259" key="1">
    <source>
        <dbReference type="Pfam" id="PF12323"/>
    </source>
</evidence>
<dbReference type="Pfam" id="PF12323">
    <property type="entry name" value="HTH_OrfB_IS605"/>
    <property type="match status" value="1"/>
</dbReference>
<keyword evidence="3" id="KW-1185">Reference proteome</keyword>
<gene>
    <name evidence="2" type="ORF">SAMN05444487_1281</name>
</gene>
<reference evidence="2 3" key="1">
    <citation type="submission" date="2016-10" db="EMBL/GenBank/DDBJ databases">
        <authorList>
            <person name="de Groot N.N."/>
        </authorList>
    </citation>
    <scope>NUCLEOTIDE SEQUENCE [LARGE SCALE GENOMIC DNA]</scope>
    <source>
        <strain evidence="2 3">DSM 45610</strain>
    </source>
</reference>
<feature type="non-terminal residue" evidence="2">
    <location>
        <position position="90"/>
    </location>
</feature>
<evidence type="ECO:0000313" key="3">
    <source>
        <dbReference type="Proteomes" id="UP000198534"/>
    </source>
</evidence>
<sequence>MHKAFKFRLYPTKEQTNLINKSIGCSRFTFNHFLARWNESYDSTGKGLTYGTCSAQLTLLKKEIDWLREVDSTSLQNTLKHLADSFSRFF</sequence>
<dbReference type="STRING" id="1048340.SAMN05444487_1281"/>
<dbReference type="AlphaFoldDB" id="A0A1H3CW58"/>
<dbReference type="Proteomes" id="UP000198534">
    <property type="component" value="Unassembled WGS sequence"/>
</dbReference>
<protein>
    <submittedName>
        <fullName evidence="2">Putative transposase</fullName>
    </submittedName>
</protein>
<proteinExistence type="predicted"/>
<accession>A0A1H3CW58</accession>
<dbReference type="InterPro" id="IPR021027">
    <property type="entry name" value="Transposase_put_HTH"/>
</dbReference>
<feature type="domain" description="Transposase putative helix-turn-helix" evidence="1">
    <location>
        <begin position="1"/>
        <end position="46"/>
    </location>
</feature>
<name>A0A1H3CW58_9BACL</name>